<evidence type="ECO:0000256" key="6">
    <source>
        <dbReference type="ARBA" id="ARBA00023125"/>
    </source>
</evidence>
<dbReference type="RefSeq" id="WP_217776068.1">
    <property type="nucleotide sequence ID" value="NZ_JAHRWL010000001.1"/>
</dbReference>
<feature type="modified residue" description="4-aspartylphosphate" evidence="8">
    <location>
        <position position="49"/>
    </location>
</feature>
<evidence type="ECO:0000256" key="7">
    <source>
        <dbReference type="ARBA" id="ARBA00023163"/>
    </source>
</evidence>
<keyword evidence="7" id="KW-0804">Transcription</keyword>
<dbReference type="Proteomes" id="UP001166293">
    <property type="component" value="Unassembled WGS sequence"/>
</dbReference>
<reference evidence="13" key="1">
    <citation type="submission" date="2021-06" db="EMBL/GenBank/DDBJ databases">
        <title>Thalassococcus sp. CAU 1522 isolated from sea sand, Republic of Korea.</title>
        <authorList>
            <person name="Kim W."/>
        </authorList>
    </citation>
    <scope>NUCLEOTIDE SEQUENCE</scope>
    <source>
        <strain evidence="13">CAU 1522</strain>
    </source>
</reference>
<dbReference type="CDD" id="cd00383">
    <property type="entry name" value="trans_reg_C"/>
    <property type="match status" value="1"/>
</dbReference>
<dbReference type="InterPro" id="IPR039420">
    <property type="entry name" value="WalR-like"/>
</dbReference>
<keyword evidence="14" id="KW-1185">Reference proteome</keyword>
<dbReference type="Pfam" id="PF00072">
    <property type="entry name" value="Response_reg"/>
    <property type="match status" value="1"/>
</dbReference>
<gene>
    <name evidence="13" type="ORF">KUH32_00210</name>
</gene>
<organism evidence="13 14">
    <name type="scientific">Thalassococcus arenae</name>
    <dbReference type="NCBI Taxonomy" id="2851652"/>
    <lineage>
        <taxon>Bacteria</taxon>
        <taxon>Pseudomonadati</taxon>
        <taxon>Pseudomonadota</taxon>
        <taxon>Alphaproteobacteria</taxon>
        <taxon>Rhodobacterales</taxon>
        <taxon>Roseobacteraceae</taxon>
        <taxon>Thalassococcus</taxon>
    </lineage>
</organism>
<evidence type="ECO:0000256" key="9">
    <source>
        <dbReference type="PROSITE-ProRule" id="PRU01091"/>
    </source>
</evidence>
<evidence type="ECO:0000256" key="3">
    <source>
        <dbReference type="ARBA" id="ARBA00022553"/>
    </source>
</evidence>
<keyword evidence="3 8" id="KW-0597">Phosphoprotein</keyword>
<feature type="domain" description="Response regulatory" evidence="11">
    <location>
        <begin position="1"/>
        <end position="117"/>
    </location>
</feature>
<evidence type="ECO:0000313" key="14">
    <source>
        <dbReference type="Proteomes" id="UP001166293"/>
    </source>
</evidence>
<evidence type="ECO:0000256" key="5">
    <source>
        <dbReference type="ARBA" id="ARBA00023015"/>
    </source>
</evidence>
<evidence type="ECO:0000256" key="4">
    <source>
        <dbReference type="ARBA" id="ARBA00023012"/>
    </source>
</evidence>
<dbReference type="Pfam" id="PF00486">
    <property type="entry name" value="Trans_reg_C"/>
    <property type="match status" value="1"/>
</dbReference>
<evidence type="ECO:0000256" key="10">
    <source>
        <dbReference type="SAM" id="MobiDB-lite"/>
    </source>
</evidence>
<feature type="region of interest" description="Disordered" evidence="10">
    <location>
        <begin position="121"/>
        <end position="142"/>
    </location>
</feature>
<dbReference type="SMART" id="SM00862">
    <property type="entry name" value="Trans_reg_C"/>
    <property type="match status" value="1"/>
</dbReference>
<dbReference type="PROSITE" id="PS51755">
    <property type="entry name" value="OMPR_PHOB"/>
    <property type="match status" value="1"/>
</dbReference>
<comment type="subcellular location">
    <subcellularLocation>
        <location evidence="1">Cytoplasm</location>
    </subcellularLocation>
</comment>
<keyword evidence="4" id="KW-0902">Two-component regulatory system</keyword>
<dbReference type="InterPro" id="IPR001789">
    <property type="entry name" value="Sig_transdc_resp-reg_receiver"/>
</dbReference>
<evidence type="ECO:0000256" key="1">
    <source>
        <dbReference type="ARBA" id="ARBA00004496"/>
    </source>
</evidence>
<name>A0ABS6N2D3_9RHOB</name>
<feature type="domain" description="OmpR/PhoB-type" evidence="12">
    <location>
        <begin position="146"/>
        <end position="246"/>
    </location>
</feature>
<evidence type="ECO:0000313" key="13">
    <source>
        <dbReference type="EMBL" id="MBV2358184.1"/>
    </source>
</evidence>
<keyword evidence="6 9" id="KW-0238">DNA-binding</keyword>
<evidence type="ECO:0000259" key="11">
    <source>
        <dbReference type="PROSITE" id="PS50110"/>
    </source>
</evidence>
<evidence type="ECO:0000256" key="2">
    <source>
        <dbReference type="ARBA" id="ARBA00022490"/>
    </source>
</evidence>
<keyword evidence="5" id="KW-0805">Transcription regulation</keyword>
<feature type="compositionally biased region" description="Polar residues" evidence="10">
    <location>
        <begin position="122"/>
        <end position="133"/>
    </location>
</feature>
<dbReference type="InterPro" id="IPR001867">
    <property type="entry name" value="OmpR/PhoB-type_DNA-bd"/>
</dbReference>
<dbReference type="PANTHER" id="PTHR48111:SF39">
    <property type="entry name" value="TRANSCRIPTIONAL REGULATORY PROTEIN CPXR"/>
    <property type="match status" value="1"/>
</dbReference>
<dbReference type="PANTHER" id="PTHR48111">
    <property type="entry name" value="REGULATOR OF RPOS"/>
    <property type="match status" value="1"/>
</dbReference>
<dbReference type="EMBL" id="JAHRWL010000001">
    <property type="protein sequence ID" value="MBV2358184.1"/>
    <property type="molecule type" value="Genomic_DNA"/>
</dbReference>
<comment type="caution">
    <text evidence="13">The sequence shown here is derived from an EMBL/GenBank/DDBJ whole genome shotgun (WGS) entry which is preliminary data.</text>
</comment>
<accession>A0ABS6N2D3</accession>
<keyword evidence="2" id="KW-0963">Cytoplasm</keyword>
<sequence>MLLIDDDVELAELMHDILKNYSIELDAVHSPSEGFAALEAKTYDLVLLDVMLPEVNGLQMCSKIRYSNAPYKDVSIIILTARTELTDMVVGLETGADDYVKKPFEPRELVARINAILRRTKTPQSENTAQNATAEPVASGGKSGLSCEITLDGDTLQIETQRAQILVNGNKLITTSMEFELVAALAKRPGEILNRDDLLGEVHGTTVIYTRSIDALIYRLRTKIKEAGATVDFIRTVRGRGYSLVGQVNQLNGA</sequence>
<dbReference type="SMART" id="SM00448">
    <property type="entry name" value="REC"/>
    <property type="match status" value="1"/>
</dbReference>
<evidence type="ECO:0000256" key="8">
    <source>
        <dbReference type="PROSITE-ProRule" id="PRU00169"/>
    </source>
</evidence>
<protein>
    <submittedName>
        <fullName evidence="13">Response regulator transcription factor</fullName>
    </submittedName>
</protein>
<dbReference type="PROSITE" id="PS50110">
    <property type="entry name" value="RESPONSE_REGULATORY"/>
    <property type="match status" value="1"/>
</dbReference>
<evidence type="ECO:0000259" key="12">
    <source>
        <dbReference type="PROSITE" id="PS51755"/>
    </source>
</evidence>
<feature type="DNA-binding region" description="OmpR/PhoB-type" evidence="9">
    <location>
        <begin position="146"/>
        <end position="246"/>
    </location>
</feature>
<proteinExistence type="predicted"/>